<feature type="transmembrane region" description="Helical" evidence="1">
    <location>
        <begin position="40"/>
        <end position="58"/>
    </location>
</feature>
<feature type="transmembrane region" description="Helical" evidence="1">
    <location>
        <begin position="70"/>
        <end position="86"/>
    </location>
</feature>
<evidence type="ECO:0000256" key="1">
    <source>
        <dbReference type="SAM" id="Phobius"/>
    </source>
</evidence>
<evidence type="ECO:0000313" key="2">
    <source>
        <dbReference type="EMBL" id="MCV2402696.1"/>
    </source>
</evidence>
<dbReference type="Pfam" id="PF05437">
    <property type="entry name" value="AzlD"/>
    <property type="match status" value="1"/>
</dbReference>
<sequence>MDFINAVMILFGMFAVTFGVRFVLFASAHKVVMPAFFERALKFVPVAVLTSIIMPMILMPNEVLDVSFTNYWLIGGMAAFLVGILWQKQLLTIGVGIFVFFLAKYLFSL</sequence>
<keyword evidence="1" id="KW-1133">Transmembrane helix</keyword>
<comment type="caution">
    <text evidence="2">The sequence shown here is derived from an EMBL/GenBank/DDBJ whole genome shotgun (WGS) entry which is preliminary data.</text>
</comment>
<keyword evidence="1" id="KW-0812">Transmembrane</keyword>
<dbReference type="Proteomes" id="UP001209713">
    <property type="component" value="Unassembled WGS sequence"/>
</dbReference>
<name>A0ABT2YS41_9GAMM</name>
<proteinExistence type="predicted"/>
<evidence type="ECO:0000313" key="3">
    <source>
        <dbReference type="Proteomes" id="UP001209713"/>
    </source>
</evidence>
<protein>
    <submittedName>
        <fullName evidence="2">AzlD domain-containing protein</fullName>
    </submittedName>
</protein>
<reference evidence="2 3" key="1">
    <citation type="submission" date="2022-10" db="EMBL/GenBank/DDBJ databases">
        <title>Marinomonas transparenta sp. nov. and Marinomonas sargassi sp. nov., isolated from marine alga (Sargassum natans (L.) Gaillon).</title>
        <authorList>
            <person name="Wang Y."/>
        </authorList>
    </citation>
    <scope>NUCLEOTIDE SEQUENCE [LARGE SCALE GENOMIC DNA]</scope>
    <source>
        <strain evidence="2 3">C2222</strain>
    </source>
</reference>
<feature type="transmembrane region" description="Helical" evidence="1">
    <location>
        <begin position="6"/>
        <end position="28"/>
    </location>
</feature>
<gene>
    <name evidence="2" type="ORF">OFY17_07350</name>
</gene>
<dbReference type="InterPro" id="IPR008407">
    <property type="entry name" value="Brnchd-chn_aa_trnsp_AzlD"/>
</dbReference>
<organism evidence="2 3">
    <name type="scientific">Marinomonas sargassi</name>
    <dbReference type="NCBI Taxonomy" id="2984494"/>
    <lineage>
        <taxon>Bacteria</taxon>
        <taxon>Pseudomonadati</taxon>
        <taxon>Pseudomonadota</taxon>
        <taxon>Gammaproteobacteria</taxon>
        <taxon>Oceanospirillales</taxon>
        <taxon>Oceanospirillaceae</taxon>
        <taxon>Marinomonas</taxon>
    </lineage>
</organism>
<keyword evidence="1" id="KW-0472">Membrane</keyword>
<feature type="transmembrane region" description="Helical" evidence="1">
    <location>
        <begin position="91"/>
        <end position="107"/>
    </location>
</feature>
<dbReference type="RefSeq" id="WP_263530078.1">
    <property type="nucleotide sequence ID" value="NZ_JAOVZB010000003.1"/>
</dbReference>
<dbReference type="EMBL" id="JAOVZB010000003">
    <property type="protein sequence ID" value="MCV2402696.1"/>
    <property type="molecule type" value="Genomic_DNA"/>
</dbReference>
<accession>A0ABT2YS41</accession>
<keyword evidence="3" id="KW-1185">Reference proteome</keyword>